<comment type="similarity">
    <text evidence="1">Belongs to the nitroreductase family.</text>
</comment>
<dbReference type="Pfam" id="PF00881">
    <property type="entry name" value="Nitroreductase"/>
    <property type="match status" value="2"/>
</dbReference>
<dbReference type="InterPro" id="IPR029479">
    <property type="entry name" value="Nitroreductase"/>
</dbReference>
<evidence type="ECO:0000256" key="3">
    <source>
        <dbReference type="SAM" id="MobiDB-lite"/>
    </source>
</evidence>
<evidence type="ECO:0000259" key="4">
    <source>
        <dbReference type="Pfam" id="PF00881"/>
    </source>
</evidence>
<keyword evidence="2" id="KW-0560">Oxidoreductase</keyword>
<evidence type="ECO:0000256" key="1">
    <source>
        <dbReference type="ARBA" id="ARBA00007118"/>
    </source>
</evidence>
<proteinExistence type="inferred from homology"/>
<feature type="domain" description="Nitroreductase" evidence="4">
    <location>
        <begin position="19"/>
        <end position="62"/>
    </location>
</feature>
<dbReference type="PANTHER" id="PTHR43673:SF10">
    <property type="entry name" value="NADH DEHYDROGENASE_NAD(P)H NITROREDUCTASE XCC3605-RELATED"/>
    <property type="match status" value="1"/>
</dbReference>
<feature type="region of interest" description="Disordered" evidence="3">
    <location>
        <begin position="172"/>
        <end position="201"/>
    </location>
</feature>
<organism evidence="5 6">
    <name type="scientific">Limnobacter humi</name>
    <dbReference type="NCBI Taxonomy" id="1778671"/>
    <lineage>
        <taxon>Bacteria</taxon>
        <taxon>Pseudomonadati</taxon>
        <taxon>Pseudomonadota</taxon>
        <taxon>Betaproteobacteria</taxon>
        <taxon>Burkholderiales</taxon>
        <taxon>Burkholderiaceae</taxon>
        <taxon>Limnobacter</taxon>
    </lineage>
</organism>
<sequence length="201" mass="21941">MSQSNTTGRQPDYPVESLILERWSPRSFSAEPVTQAQLMSLFEAARWAPSASNTQPWRFAWALRGDSHWSAFLDFLVPANQRWAQQAGALLVIIAKNSALKRDSTEYAPLKNHAFDTGAAWANLALQAHAMGLATHAMGGFDAAKVQAYLKVPGHYTVQACVAVGQPGPKQALPDDLQARETPSGRNPVQSFSGHGELNWD</sequence>
<gene>
    <name evidence="5" type="ORF">NQT62_00780</name>
</gene>
<protein>
    <submittedName>
        <fullName evidence="5">Nitroreductase family protein</fullName>
    </submittedName>
</protein>
<evidence type="ECO:0000313" key="5">
    <source>
        <dbReference type="EMBL" id="MCQ8894971.1"/>
    </source>
</evidence>
<name>A0ABT1WBT2_9BURK</name>
<dbReference type="InterPro" id="IPR000415">
    <property type="entry name" value="Nitroreductase-like"/>
</dbReference>
<dbReference type="PANTHER" id="PTHR43673">
    <property type="entry name" value="NAD(P)H NITROREDUCTASE YDGI-RELATED"/>
    <property type="match status" value="1"/>
</dbReference>
<dbReference type="SUPFAM" id="SSF55469">
    <property type="entry name" value="FMN-dependent nitroreductase-like"/>
    <property type="match status" value="1"/>
</dbReference>
<keyword evidence="6" id="KW-1185">Reference proteome</keyword>
<feature type="compositionally biased region" description="Polar residues" evidence="3">
    <location>
        <begin position="184"/>
        <end position="193"/>
    </location>
</feature>
<comment type="caution">
    <text evidence="5">The sequence shown here is derived from an EMBL/GenBank/DDBJ whole genome shotgun (WGS) entry which is preliminary data.</text>
</comment>
<evidence type="ECO:0000313" key="6">
    <source>
        <dbReference type="Proteomes" id="UP001204142"/>
    </source>
</evidence>
<evidence type="ECO:0000256" key="2">
    <source>
        <dbReference type="ARBA" id="ARBA00023002"/>
    </source>
</evidence>
<feature type="domain" description="Nitroreductase" evidence="4">
    <location>
        <begin position="79"/>
        <end position="165"/>
    </location>
</feature>
<dbReference type="Proteomes" id="UP001204142">
    <property type="component" value="Unassembled WGS sequence"/>
</dbReference>
<dbReference type="EMBL" id="JANIGO010000001">
    <property type="protein sequence ID" value="MCQ8894971.1"/>
    <property type="molecule type" value="Genomic_DNA"/>
</dbReference>
<dbReference type="Gene3D" id="3.40.109.10">
    <property type="entry name" value="NADH Oxidase"/>
    <property type="match status" value="1"/>
</dbReference>
<reference evidence="5 6" key="1">
    <citation type="submission" date="2022-07" db="EMBL/GenBank/DDBJ databases">
        <authorList>
            <person name="Xamxidin M."/>
            <person name="Wu M."/>
        </authorList>
    </citation>
    <scope>NUCLEOTIDE SEQUENCE [LARGE SCALE GENOMIC DNA]</scope>
    <source>
        <strain evidence="5 6">NBRC 111650</strain>
    </source>
</reference>
<dbReference type="CDD" id="cd02138">
    <property type="entry name" value="TdsD-like"/>
    <property type="match status" value="1"/>
</dbReference>
<dbReference type="RefSeq" id="WP_256762624.1">
    <property type="nucleotide sequence ID" value="NZ_JANIGO010000001.1"/>
</dbReference>
<accession>A0ABT1WBT2</accession>